<dbReference type="OrthoDB" id="5985073at2759"/>
<keyword evidence="5" id="KW-0732">Signal</keyword>
<evidence type="ECO:0000313" key="8">
    <source>
        <dbReference type="Proteomes" id="UP000242519"/>
    </source>
</evidence>
<dbReference type="GO" id="GO:0042744">
    <property type="term" value="P:hydrogen peroxide catabolic process"/>
    <property type="evidence" value="ECO:0007669"/>
    <property type="project" value="TreeGrafter"/>
</dbReference>
<comment type="similarity">
    <text evidence="4">Belongs to the peroxidase family.</text>
</comment>
<dbReference type="STRING" id="503106.A0A218Z6A2"/>
<dbReference type="Gene3D" id="1.10.520.10">
    <property type="match status" value="1"/>
</dbReference>
<feature type="signal peptide" evidence="5">
    <location>
        <begin position="1"/>
        <end position="22"/>
    </location>
</feature>
<sequence>MLYSSAARAVGACLFVAATTLAVPTWPDKNDEFEQIMYVSAGYARRGFLDFISPCSFSDVGKGRINAAEWIRTAYHDMATADVDAGTGGLDASLMFETERDENVGDAVNHTFGFLASFHCSQVSVADLLALTVQAAVKMCKGPLLPVRTGRVDATEAGPYGVPKPHENITALTEKFVRQGFNTSEMIELVACGHTIGGVHGVDFPTIVPDAGNAGFNISRFDSTTQFDNAVATEYINGNTTNPLVVGPDPTMHSDKVVFSADGNVTIKALTDPDVFQERCASVMTKMIETVPAGIVLSEPILPYEVKPNLISLELSNDGSNLTFTGHIRVRTTVRPAAQIKNVTLLYTDLDGGCGTIATKMATFSGGSSTGLTDNFMNYEISTVIPASTAIKSFNVSITNTNGTVETYDNNGVGFPVSSPIFLSSTRSCKRTNEPYSMTVAAAVREDYTADDVQLVYSVPFNRQGVIIPLIKTETTAMTFNSTVGPYDIYTVTVPLISGQVIEATFDLVAGDNMDYFRNAAKFPECK</sequence>
<evidence type="ECO:0000256" key="3">
    <source>
        <dbReference type="ARBA" id="ARBA00023002"/>
    </source>
</evidence>
<dbReference type="EC" id="1.11.1.-" evidence="5"/>
<dbReference type="PRINTS" id="PR00458">
    <property type="entry name" value="PEROXIDASE"/>
</dbReference>
<dbReference type="Pfam" id="PF00141">
    <property type="entry name" value="peroxidase"/>
    <property type="match status" value="1"/>
</dbReference>
<dbReference type="PANTHER" id="PTHR31356">
    <property type="entry name" value="THYLAKOID LUMENAL 29 KDA PROTEIN, CHLOROPLASTIC-RELATED"/>
    <property type="match status" value="1"/>
</dbReference>
<keyword evidence="8" id="KW-1185">Reference proteome</keyword>
<feature type="domain" description="Plant heme peroxidase family profile" evidence="6">
    <location>
        <begin position="123"/>
        <end position="329"/>
    </location>
</feature>
<dbReference type="PROSITE" id="PS50873">
    <property type="entry name" value="PEROXIDASE_4"/>
    <property type="match status" value="1"/>
</dbReference>
<reference evidence="7 8" key="1">
    <citation type="submission" date="2017-04" db="EMBL/GenBank/DDBJ databases">
        <title>Draft genome sequence of Marssonina coronaria NL1: causal agent of apple blotch.</title>
        <authorList>
            <person name="Cheng Q."/>
        </authorList>
    </citation>
    <scope>NUCLEOTIDE SEQUENCE [LARGE SCALE GENOMIC DNA]</scope>
    <source>
        <strain evidence="7 8">NL1</strain>
    </source>
</reference>
<dbReference type="InterPro" id="IPR010255">
    <property type="entry name" value="Haem_peroxidase_sf"/>
</dbReference>
<dbReference type="PANTHER" id="PTHR31356:SF53">
    <property type="entry name" value="HEME PEROXIDASE"/>
    <property type="match status" value="1"/>
</dbReference>
<keyword evidence="1 5" id="KW-0575">Peroxidase</keyword>
<dbReference type="GO" id="GO:0020037">
    <property type="term" value="F:heme binding"/>
    <property type="evidence" value="ECO:0007669"/>
    <property type="project" value="UniProtKB-UniRule"/>
</dbReference>
<dbReference type="GO" id="GO:0000302">
    <property type="term" value="P:response to reactive oxygen species"/>
    <property type="evidence" value="ECO:0007669"/>
    <property type="project" value="TreeGrafter"/>
</dbReference>
<dbReference type="InterPro" id="IPR002016">
    <property type="entry name" value="Haem_peroxidase"/>
</dbReference>
<accession>A0A218Z6A2</accession>
<evidence type="ECO:0000259" key="6">
    <source>
        <dbReference type="PROSITE" id="PS50873"/>
    </source>
</evidence>
<evidence type="ECO:0000256" key="5">
    <source>
        <dbReference type="RuleBase" id="RU363051"/>
    </source>
</evidence>
<keyword evidence="2" id="KW-0349">Heme</keyword>
<dbReference type="InParanoid" id="A0A218Z6A2"/>
<keyword evidence="3 5" id="KW-0560">Oxidoreductase</keyword>
<evidence type="ECO:0000313" key="7">
    <source>
        <dbReference type="EMBL" id="OWP03577.1"/>
    </source>
</evidence>
<proteinExistence type="inferred from homology"/>
<dbReference type="EMBL" id="MZNU01000176">
    <property type="protein sequence ID" value="OWP03577.1"/>
    <property type="molecule type" value="Genomic_DNA"/>
</dbReference>
<dbReference type="GO" id="GO:0046872">
    <property type="term" value="F:metal ion binding"/>
    <property type="evidence" value="ECO:0007669"/>
    <property type="project" value="UniProtKB-UniRule"/>
</dbReference>
<organism evidence="7 8">
    <name type="scientific">Diplocarpon coronariae</name>
    <dbReference type="NCBI Taxonomy" id="2795749"/>
    <lineage>
        <taxon>Eukaryota</taxon>
        <taxon>Fungi</taxon>
        <taxon>Dikarya</taxon>
        <taxon>Ascomycota</taxon>
        <taxon>Pezizomycotina</taxon>
        <taxon>Leotiomycetes</taxon>
        <taxon>Helotiales</taxon>
        <taxon>Drepanopezizaceae</taxon>
        <taxon>Diplocarpon</taxon>
    </lineage>
</organism>
<dbReference type="GO" id="GO:0004601">
    <property type="term" value="F:peroxidase activity"/>
    <property type="evidence" value="ECO:0007669"/>
    <property type="project" value="UniProtKB-KW"/>
</dbReference>
<dbReference type="GO" id="GO:0034599">
    <property type="term" value="P:cellular response to oxidative stress"/>
    <property type="evidence" value="ECO:0007669"/>
    <property type="project" value="InterPro"/>
</dbReference>
<dbReference type="InterPro" id="IPR044831">
    <property type="entry name" value="Ccp1-like"/>
</dbReference>
<dbReference type="Proteomes" id="UP000242519">
    <property type="component" value="Unassembled WGS sequence"/>
</dbReference>
<protein>
    <recommendedName>
        <fullName evidence="5">Peroxidase</fullName>
        <ecNumber evidence="5">1.11.1.-</ecNumber>
    </recommendedName>
</protein>
<feature type="chain" id="PRO_5011828013" description="Peroxidase" evidence="5">
    <location>
        <begin position="23"/>
        <end position="527"/>
    </location>
</feature>
<dbReference type="AlphaFoldDB" id="A0A218Z6A2"/>
<dbReference type="Gene3D" id="1.10.420.10">
    <property type="entry name" value="Peroxidase, domain 2"/>
    <property type="match status" value="1"/>
</dbReference>
<evidence type="ECO:0000256" key="4">
    <source>
        <dbReference type="RuleBase" id="RU004241"/>
    </source>
</evidence>
<gene>
    <name evidence="7" type="ORF">B2J93_7595</name>
</gene>
<evidence type="ECO:0000256" key="1">
    <source>
        <dbReference type="ARBA" id="ARBA00022559"/>
    </source>
</evidence>
<name>A0A218Z6A2_9HELO</name>
<keyword evidence="2" id="KW-0479">Metal-binding</keyword>
<comment type="caution">
    <text evidence="7">The sequence shown here is derived from an EMBL/GenBank/DDBJ whole genome shotgun (WGS) entry which is preliminary data.</text>
</comment>
<keyword evidence="2" id="KW-0408">Iron</keyword>
<evidence type="ECO:0000256" key="2">
    <source>
        <dbReference type="ARBA" id="ARBA00022617"/>
    </source>
</evidence>
<dbReference type="SUPFAM" id="SSF48113">
    <property type="entry name" value="Heme-dependent peroxidases"/>
    <property type="match status" value="1"/>
</dbReference>